<evidence type="ECO:0000313" key="1">
    <source>
        <dbReference type="EMBL" id="CAN0152728.1"/>
    </source>
</evidence>
<dbReference type="EMBL" id="OX596106">
    <property type="protein sequence ID" value="CAN0152728.1"/>
    <property type="molecule type" value="Genomic_DNA"/>
</dbReference>
<gene>
    <name evidence="1" type="ORF">MRATA1EN22A_LOCUS12825</name>
</gene>
<accession>A0AC59Z1E3</accession>
<reference evidence="1" key="2">
    <citation type="submission" date="2025-03" db="EMBL/GenBank/DDBJ databases">
        <authorList>
            <consortium name="ELIXIR-Norway"/>
            <consortium name="Elixir Norway"/>
        </authorList>
    </citation>
    <scope>NUCLEOTIDE SEQUENCE</scope>
</reference>
<reference evidence="1" key="1">
    <citation type="submission" date="2023-05" db="EMBL/GenBank/DDBJ databases">
        <authorList>
            <consortium name="ELIXIR-Norway"/>
        </authorList>
    </citation>
    <scope>NUCLEOTIDE SEQUENCE</scope>
</reference>
<protein>
    <submittedName>
        <fullName evidence="1">Uncharacterized protein</fullName>
    </submittedName>
</protein>
<evidence type="ECO:0000313" key="2">
    <source>
        <dbReference type="Proteomes" id="UP001162501"/>
    </source>
</evidence>
<proteinExistence type="predicted"/>
<sequence>MLVMSESRVNARRGGRQEGSQIVKLCVGRARAALALPGARRPERAAPQARAGPPRVLGGDGESARPPPGARRAPACARRRARAVRCARRRPGARAELGLAGRGRREGRARDAGGRRANPRVAVPLTSPLLPARTSRERGCLRLGGLCTCSSQRRCRRGLTAPGRPGPGCGAREGDPRGWGRNCRTRDSQRRARLAGSLSSGPCSAHWDGLLASIERRCFQDGALGNWYSVSAGGQGSAGAVGRRCLFALAPSRLFGLPGSIAAVFPETGKENCRDLKAYI</sequence>
<organism evidence="1 2">
    <name type="scientific">Rangifer tarandus platyrhynchus</name>
    <name type="common">Svalbard reindeer</name>
    <dbReference type="NCBI Taxonomy" id="3082113"/>
    <lineage>
        <taxon>Eukaryota</taxon>
        <taxon>Metazoa</taxon>
        <taxon>Chordata</taxon>
        <taxon>Craniata</taxon>
        <taxon>Vertebrata</taxon>
        <taxon>Euteleostomi</taxon>
        <taxon>Mammalia</taxon>
        <taxon>Eutheria</taxon>
        <taxon>Laurasiatheria</taxon>
        <taxon>Artiodactyla</taxon>
        <taxon>Ruminantia</taxon>
        <taxon>Pecora</taxon>
        <taxon>Cervidae</taxon>
        <taxon>Odocoileinae</taxon>
        <taxon>Rangifer</taxon>
    </lineage>
</organism>
<dbReference type="Proteomes" id="UP001162501">
    <property type="component" value="Chromosome 22"/>
</dbReference>
<name>A0AC59Z1E3_RANTA</name>